<evidence type="ECO:0000313" key="9">
    <source>
        <dbReference type="Proteomes" id="UP000253792"/>
    </source>
</evidence>
<dbReference type="Pfam" id="PF03706">
    <property type="entry name" value="LPG_synthase_TM"/>
    <property type="match status" value="1"/>
</dbReference>
<dbReference type="GO" id="GO:0005886">
    <property type="term" value="C:plasma membrane"/>
    <property type="evidence" value="ECO:0007669"/>
    <property type="project" value="UniProtKB-SubCell"/>
</dbReference>
<feature type="transmembrane region" description="Helical" evidence="7">
    <location>
        <begin position="80"/>
        <end position="104"/>
    </location>
</feature>
<dbReference type="PANTHER" id="PTHR39087">
    <property type="entry name" value="UPF0104 MEMBRANE PROTEIN MJ1595"/>
    <property type="match status" value="1"/>
</dbReference>
<dbReference type="NCBIfam" id="TIGR00374">
    <property type="entry name" value="flippase-like domain"/>
    <property type="match status" value="1"/>
</dbReference>
<keyword evidence="4 7" id="KW-1133">Transmembrane helix</keyword>
<dbReference type="PANTHER" id="PTHR39087:SF2">
    <property type="entry name" value="UPF0104 MEMBRANE PROTEIN MJ1595"/>
    <property type="match status" value="1"/>
</dbReference>
<evidence type="ECO:0000256" key="2">
    <source>
        <dbReference type="ARBA" id="ARBA00022475"/>
    </source>
</evidence>
<evidence type="ECO:0000256" key="5">
    <source>
        <dbReference type="ARBA" id="ARBA00023136"/>
    </source>
</evidence>
<feature type="transmembrane region" description="Helical" evidence="7">
    <location>
        <begin position="7"/>
        <end position="25"/>
    </location>
</feature>
<gene>
    <name evidence="8" type="ORF">C1880_00180</name>
</gene>
<evidence type="ECO:0000256" key="6">
    <source>
        <dbReference type="SAM" id="MobiDB-lite"/>
    </source>
</evidence>
<proteinExistence type="predicted"/>
<feature type="region of interest" description="Disordered" evidence="6">
    <location>
        <begin position="497"/>
        <end position="528"/>
    </location>
</feature>
<protein>
    <submittedName>
        <fullName evidence="8">TIGR00374 family protein</fullName>
    </submittedName>
</protein>
<dbReference type="OrthoDB" id="3196593at2"/>
<keyword evidence="9" id="KW-1185">Reference proteome</keyword>
<evidence type="ECO:0000256" key="1">
    <source>
        <dbReference type="ARBA" id="ARBA00004651"/>
    </source>
</evidence>
<evidence type="ECO:0000256" key="7">
    <source>
        <dbReference type="SAM" id="Phobius"/>
    </source>
</evidence>
<comment type="caution">
    <text evidence="8">The sequence shown here is derived from an EMBL/GenBank/DDBJ whole genome shotgun (WGS) entry which is preliminary data.</text>
</comment>
<dbReference type="AlphaFoldDB" id="A0A369LDN0"/>
<accession>A0A369LDN0</accession>
<evidence type="ECO:0000256" key="3">
    <source>
        <dbReference type="ARBA" id="ARBA00022692"/>
    </source>
</evidence>
<feature type="transmembrane region" description="Helical" evidence="7">
    <location>
        <begin position="125"/>
        <end position="146"/>
    </location>
</feature>
<feature type="transmembrane region" description="Helical" evidence="7">
    <location>
        <begin position="152"/>
        <end position="173"/>
    </location>
</feature>
<comment type="subcellular location">
    <subcellularLocation>
        <location evidence="1">Cell membrane</location>
        <topology evidence="1">Multi-pass membrane protein</topology>
    </subcellularLocation>
</comment>
<feature type="transmembrane region" description="Helical" evidence="7">
    <location>
        <begin position="307"/>
        <end position="327"/>
    </location>
</feature>
<keyword evidence="2" id="KW-1003">Cell membrane</keyword>
<keyword evidence="3 7" id="KW-0812">Transmembrane</keyword>
<organism evidence="8 9">
    <name type="scientific">Senegalimassilia anaerobia</name>
    <dbReference type="NCBI Taxonomy" id="1473216"/>
    <lineage>
        <taxon>Bacteria</taxon>
        <taxon>Bacillati</taxon>
        <taxon>Actinomycetota</taxon>
        <taxon>Coriobacteriia</taxon>
        <taxon>Coriobacteriales</taxon>
        <taxon>Coriobacteriaceae</taxon>
        <taxon>Senegalimassilia</taxon>
    </lineage>
</organism>
<name>A0A369LDN0_9ACTN</name>
<evidence type="ECO:0000256" key="4">
    <source>
        <dbReference type="ARBA" id="ARBA00022989"/>
    </source>
</evidence>
<reference evidence="8 9" key="1">
    <citation type="journal article" date="2018" name="Elife">
        <title>Discovery and characterization of a prevalent human gut bacterial enzyme sufficient for the inactivation of a family of plant toxins.</title>
        <authorList>
            <person name="Koppel N."/>
            <person name="Bisanz J.E."/>
            <person name="Pandelia M.E."/>
            <person name="Turnbaugh P.J."/>
            <person name="Balskus E.P."/>
        </authorList>
    </citation>
    <scope>NUCLEOTIDE SEQUENCE [LARGE SCALE GENOMIC DNA]</scope>
    <source>
        <strain evidence="9">anaerobia AP69FAA</strain>
    </source>
</reference>
<dbReference type="Proteomes" id="UP000253792">
    <property type="component" value="Unassembled WGS sequence"/>
</dbReference>
<evidence type="ECO:0000313" key="8">
    <source>
        <dbReference type="EMBL" id="RDB57284.1"/>
    </source>
</evidence>
<feature type="transmembrane region" description="Helical" evidence="7">
    <location>
        <begin position="229"/>
        <end position="251"/>
    </location>
</feature>
<dbReference type="InterPro" id="IPR022791">
    <property type="entry name" value="L-PG_synthase/AglD"/>
</dbReference>
<dbReference type="RefSeq" id="WP_114619845.1">
    <property type="nucleotide sequence ID" value="NZ_PPTP01000001.1"/>
</dbReference>
<dbReference type="STRING" id="1034345.GCA_000236865_01471"/>
<dbReference type="EMBL" id="PPTP01000001">
    <property type="protein sequence ID" value="RDB57284.1"/>
    <property type="molecule type" value="Genomic_DNA"/>
</dbReference>
<keyword evidence="5 7" id="KW-0472">Membrane</keyword>
<sequence length="528" mass="54661">MKFNVKNLFMGVVLIIVLAVVFLRGDQLVELGETMKQGSPLPLVAAILTQLGKYFAQSFAYSRSFAAVGERMEPKSTLPLVFGTFFMNTIAPSMNLAGTTLVVDDARRRGIPAGKATGAALLMQITIDGAFSTLMVCAFIFLAVTVGLSPVWFLMGMVVLCLVGTMVALLILAHKKPGSLMRLLRPVERVSRKVVARVRKKPLEPWAERIAQAFSEAAGMIGHSPKPTLQAYGCSLIASLCELSCFALVGIGFGVDTAPALVCGYVVATLFAMISVTPQGVGVVEAAVVVAFTSFGESAAAGTAIGLVYRGIVFWMPFIIGAVLINTTKAFKGDVKKAAYDQDMGAVAGTAATAARLQEEAHADAVRFKRAAALRSRMADAHAVHGGQQAASAVPEGGAAVASAAAQTVPFAESDTPALAADTVPFVEDEAPAPAADTVPFAEGVGSERASVTVPLDAPRPASSAAKTVPFAEGAGRAGAAATVPFEVGDARVGDRLVDLPEVSPSVTSGDLPGEGPGSPTYTETDKQ</sequence>